<dbReference type="EMBL" id="ABJB010117502">
    <property type="status" value="NOT_ANNOTATED_CDS"/>
    <property type="molecule type" value="Genomic_DNA"/>
</dbReference>
<dbReference type="OrthoDB" id="6417436at2759"/>
<organism>
    <name type="scientific">Ixodes scapularis</name>
    <name type="common">Black-legged tick</name>
    <name type="synonym">Deer tick</name>
    <dbReference type="NCBI Taxonomy" id="6945"/>
    <lineage>
        <taxon>Eukaryota</taxon>
        <taxon>Metazoa</taxon>
        <taxon>Ecdysozoa</taxon>
        <taxon>Arthropoda</taxon>
        <taxon>Chelicerata</taxon>
        <taxon>Arachnida</taxon>
        <taxon>Acari</taxon>
        <taxon>Parasitiformes</taxon>
        <taxon>Ixodida</taxon>
        <taxon>Ixodoidea</taxon>
        <taxon>Ixodidae</taxon>
        <taxon>Ixodinae</taxon>
        <taxon>Ixodes</taxon>
    </lineage>
</organism>
<evidence type="ECO:0000313" key="3">
    <source>
        <dbReference type="Proteomes" id="UP000001555"/>
    </source>
</evidence>
<dbReference type="VEuPathDB" id="VectorBase:ISCP_006739"/>
<sequence>MSCQEEVLRRAEDASERGVSELLSLPDLALYEICAALSCPFDLLSLGCTCRRLHEVSSSRSLWLSLSLKWCSQLWHWLDFIPSEEEPKAWLLQLLHNDGNLKCQPDVDETWERVEDPRFACQAAMLRRAYTDMDIRVSPLVLHRRWLYDMALYRRRKPKVRFCDPELSLSDLCVSALASLGRASEGDLRRRKQPHINPRYYIKRIDVSRHGWTDHLFPSGPRGSICPMLTCPSIDGYSEETSGVYGLVACVSRVLVAHLKPSCLEGKMSLSALARTVRRACAALERRFAGELPRVRERWRSHPVAHAIVSMAEHGWPDLSAWQEDLDGLGLSWREVMAACIKLLARYRWLDAVVDETRRAWRGALMPQVLGVVGRDCVARLNLTDCDVIGGDNQRQEMASAAFVSASGALGAKSGRFLKYCLDIEVKGDCIY</sequence>
<dbReference type="EnsemblMetazoa" id="ISCW005435-RA">
    <property type="protein sequence ID" value="ISCW005435-PA"/>
    <property type="gene ID" value="ISCW005435"/>
</dbReference>
<accession>B7PLC2</accession>
<evidence type="ECO:0000313" key="1">
    <source>
        <dbReference type="EMBL" id="EEC07394.1"/>
    </source>
</evidence>
<reference evidence="1 3" key="1">
    <citation type="submission" date="2008-03" db="EMBL/GenBank/DDBJ databases">
        <title>Annotation of Ixodes scapularis.</title>
        <authorList>
            <consortium name="Ixodes scapularis Genome Project Consortium"/>
            <person name="Caler E."/>
            <person name="Hannick L.I."/>
            <person name="Bidwell S."/>
            <person name="Joardar V."/>
            <person name="Thiagarajan M."/>
            <person name="Amedeo P."/>
            <person name="Galinsky K.J."/>
            <person name="Schobel S."/>
            <person name="Inman J."/>
            <person name="Hostetler J."/>
            <person name="Miller J."/>
            <person name="Hammond M."/>
            <person name="Megy K."/>
            <person name="Lawson D."/>
            <person name="Kodira C."/>
            <person name="Sutton G."/>
            <person name="Meyer J."/>
            <person name="Hill C.A."/>
            <person name="Birren B."/>
            <person name="Nene V."/>
            <person name="Collins F."/>
            <person name="Alarcon-Chaidez F."/>
            <person name="Wikel S."/>
            <person name="Strausberg R."/>
        </authorList>
    </citation>
    <scope>NUCLEOTIDE SEQUENCE [LARGE SCALE GENOMIC DNA]</scope>
    <source>
        <strain evidence="3">Wikel</strain>
        <strain evidence="1">Wikel colony</strain>
    </source>
</reference>
<dbReference type="HOGENOM" id="CLU_635066_0_0_1"/>
<name>B7PLC2_IXOSC</name>
<dbReference type="InterPro" id="IPR036047">
    <property type="entry name" value="F-box-like_dom_sf"/>
</dbReference>
<evidence type="ECO:0000313" key="2">
    <source>
        <dbReference type="EnsemblMetazoa" id="ISCW005435-PA"/>
    </source>
</evidence>
<dbReference type="PaxDb" id="6945-B7PLC2"/>
<reference evidence="2" key="2">
    <citation type="submission" date="2020-05" db="UniProtKB">
        <authorList>
            <consortium name="EnsemblMetazoa"/>
        </authorList>
    </citation>
    <scope>IDENTIFICATION</scope>
    <source>
        <strain evidence="2">wikel</strain>
    </source>
</reference>
<keyword evidence="3" id="KW-1185">Reference proteome</keyword>
<gene>
    <name evidence="1" type="ORF">IscW_ISCW005435</name>
</gene>
<dbReference type="AlphaFoldDB" id="B7PLC2"/>
<dbReference type="InParanoid" id="B7PLC2"/>
<dbReference type="VEuPathDB" id="VectorBase:ISCI005435"/>
<dbReference type="SUPFAM" id="SSF81383">
    <property type="entry name" value="F-box domain"/>
    <property type="match status" value="1"/>
</dbReference>
<dbReference type="Proteomes" id="UP000001555">
    <property type="component" value="Unassembled WGS sequence"/>
</dbReference>
<dbReference type="VEuPathDB" id="VectorBase:ISCW005435"/>
<dbReference type="EMBL" id="ABJB010285054">
    <property type="status" value="NOT_ANNOTATED_CDS"/>
    <property type="molecule type" value="Genomic_DNA"/>
</dbReference>
<evidence type="ECO:0008006" key="4">
    <source>
        <dbReference type="Google" id="ProtNLM"/>
    </source>
</evidence>
<dbReference type="EMBL" id="DS739616">
    <property type="protein sequence ID" value="EEC07394.1"/>
    <property type="molecule type" value="Genomic_DNA"/>
</dbReference>
<proteinExistence type="predicted"/>
<protein>
    <recommendedName>
        <fullName evidence="4">F-box domain-containing protein</fullName>
    </recommendedName>
</protein>